<reference evidence="1" key="1">
    <citation type="submission" date="2020-05" db="EMBL/GenBank/DDBJ databases">
        <authorList>
            <person name="Chiriac C."/>
            <person name="Salcher M."/>
            <person name="Ghai R."/>
            <person name="Kavagutti S V."/>
        </authorList>
    </citation>
    <scope>NUCLEOTIDE SEQUENCE</scope>
</reference>
<gene>
    <name evidence="1" type="ORF">UFOVP1382_214</name>
</gene>
<accession>A0A6J5S5E6</accession>
<sequence length="140" mass="15778">MSAYHEYEVSFTDRDALIKALALMKNSAGIQFKESQIESHDAPVALIDYVGKTRPQRADIVIRRAAVGQAANDLGFEKTATGYRAHISEFDRHHYNESWTDKLKQNYSEIVVGKQAAKLGYNVSKTVKDGKTVMKLTAWR</sequence>
<dbReference type="EMBL" id="LR797331">
    <property type="protein sequence ID" value="CAB4203603.1"/>
    <property type="molecule type" value="Genomic_DNA"/>
</dbReference>
<dbReference type="Pfam" id="PF06868">
    <property type="entry name" value="DUF1257"/>
    <property type="match status" value="1"/>
</dbReference>
<proteinExistence type="predicted"/>
<dbReference type="InterPro" id="IPR009666">
    <property type="entry name" value="Uncharacterised_Ycf35"/>
</dbReference>
<name>A0A6J5S5E6_9CAUD</name>
<protein>
    <submittedName>
        <fullName evidence="1">Uncharacterized protein</fullName>
    </submittedName>
</protein>
<organism evidence="1">
    <name type="scientific">uncultured Caudovirales phage</name>
    <dbReference type="NCBI Taxonomy" id="2100421"/>
    <lineage>
        <taxon>Viruses</taxon>
        <taxon>Duplodnaviria</taxon>
        <taxon>Heunggongvirae</taxon>
        <taxon>Uroviricota</taxon>
        <taxon>Caudoviricetes</taxon>
        <taxon>Peduoviridae</taxon>
        <taxon>Maltschvirus</taxon>
        <taxon>Maltschvirus maltsch</taxon>
    </lineage>
</organism>
<evidence type="ECO:0000313" key="1">
    <source>
        <dbReference type="EMBL" id="CAB4203603.1"/>
    </source>
</evidence>